<dbReference type="PANTHER" id="PTHR30625:SF3">
    <property type="entry name" value="TOL-PAL SYSTEM PROTEIN TOLQ"/>
    <property type="match status" value="1"/>
</dbReference>
<evidence type="ECO:0000256" key="5">
    <source>
        <dbReference type="ARBA" id="ARBA00023136"/>
    </source>
</evidence>
<dbReference type="InterPro" id="IPR050790">
    <property type="entry name" value="ExbB/TolQ_transport"/>
</dbReference>
<comment type="subcellular location">
    <subcellularLocation>
        <location evidence="1">Cell membrane</location>
        <topology evidence="1">Multi-pass membrane protein</topology>
    </subcellularLocation>
    <subcellularLocation>
        <location evidence="6">Membrane</location>
        <topology evidence="6">Multi-pass membrane protein</topology>
    </subcellularLocation>
</comment>
<dbReference type="GO" id="GO:0017038">
    <property type="term" value="P:protein import"/>
    <property type="evidence" value="ECO:0007669"/>
    <property type="project" value="TreeGrafter"/>
</dbReference>
<proteinExistence type="inferred from homology"/>
<comment type="caution">
    <text evidence="9">The sequence shown here is derived from an EMBL/GenBank/DDBJ whole genome shotgun (WGS) entry which is preliminary data.</text>
</comment>
<evidence type="ECO:0000256" key="6">
    <source>
        <dbReference type="RuleBase" id="RU004057"/>
    </source>
</evidence>
<dbReference type="RefSeq" id="WP_107288815.1">
    <property type="nucleotide sequence ID" value="NZ_PYNF01000002.1"/>
</dbReference>
<keyword evidence="4 7" id="KW-1133">Transmembrane helix</keyword>
<dbReference type="Proteomes" id="UP000241426">
    <property type="component" value="Unassembled WGS sequence"/>
</dbReference>
<evidence type="ECO:0000256" key="7">
    <source>
        <dbReference type="SAM" id="Phobius"/>
    </source>
</evidence>
<evidence type="ECO:0000256" key="2">
    <source>
        <dbReference type="ARBA" id="ARBA00022475"/>
    </source>
</evidence>
<sequence length="225" mass="24250">MSIIDAFFHATFAGKLVLLILICMSIVTWALIVHGVIQVRKTTKHLSHLSNLLSKVNFDVVESRLTSNIVDNILKRTIRLSLDTILPANTSTEIKARGEVIMQQANTGIFMYQKMLTVGVPLLGTFAAIAPYIGLFGTVWGIINSLSALGTAQSVSLQAIAPGMSEALIATGVGLVAAIPASAGYNYLTKKSEDAICELINLNERVISVASTTRIKENTHEVNVR</sequence>
<dbReference type="InterPro" id="IPR002898">
    <property type="entry name" value="MotA_ExbB_proton_chnl"/>
</dbReference>
<name>A0A2T3KMS9_9GAMM</name>
<dbReference type="Pfam" id="PF01618">
    <property type="entry name" value="MotA_ExbB"/>
    <property type="match status" value="1"/>
</dbReference>
<feature type="transmembrane region" description="Helical" evidence="7">
    <location>
        <begin position="163"/>
        <end position="183"/>
    </location>
</feature>
<evidence type="ECO:0000256" key="4">
    <source>
        <dbReference type="ARBA" id="ARBA00022989"/>
    </source>
</evidence>
<evidence type="ECO:0000256" key="3">
    <source>
        <dbReference type="ARBA" id="ARBA00022692"/>
    </source>
</evidence>
<accession>A0A2T3KMS9</accession>
<keyword evidence="6" id="KW-0653">Protein transport</keyword>
<keyword evidence="5 7" id="KW-0472">Membrane</keyword>
<dbReference type="EMBL" id="PYNF01000002">
    <property type="protein sequence ID" value="PSV01088.1"/>
    <property type="molecule type" value="Genomic_DNA"/>
</dbReference>
<dbReference type="AlphaFoldDB" id="A0A2T3KMS9"/>
<keyword evidence="3 7" id="KW-0812">Transmembrane</keyword>
<evidence type="ECO:0000313" key="10">
    <source>
        <dbReference type="Proteomes" id="UP000241426"/>
    </source>
</evidence>
<keyword evidence="6" id="KW-0813">Transport</keyword>
<evidence type="ECO:0000313" key="9">
    <source>
        <dbReference type="EMBL" id="PSV01088.1"/>
    </source>
</evidence>
<gene>
    <name evidence="9" type="ORF">C9J27_03455</name>
</gene>
<comment type="similarity">
    <text evidence="6">Belongs to the exbB/tolQ family.</text>
</comment>
<protein>
    <submittedName>
        <fullName evidence="9">Tol-Pal system subunit TolQ</fullName>
    </submittedName>
</protein>
<feature type="transmembrane region" description="Helical" evidence="7">
    <location>
        <begin position="120"/>
        <end position="143"/>
    </location>
</feature>
<feature type="domain" description="MotA/TolQ/ExbB proton channel" evidence="8">
    <location>
        <begin position="72"/>
        <end position="196"/>
    </location>
</feature>
<dbReference type="PANTHER" id="PTHR30625">
    <property type="entry name" value="PROTEIN TOLQ"/>
    <property type="match status" value="1"/>
</dbReference>
<feature type="transmembrane region" description="Helical" evidence="7">
    <location>
        <begin position="16"/>
        <end position="37"/>
    </location>
</feature>
<dbReference type="GO" id="GO:0005886">
    <property type="term" value="C:plasma membrane"/>
    <property type="evidence" value="ECO:0007669"/>
    <property type="project" value="UniProtKB-SubCell"/>
</dbReference>
<keyword evidence="2" id="KW-1003">Cell membrane</keyword>
<evidence type="ECO:0000256" key="1">
    <source>
        <dbReference type="ARBA" id="ARBA00004651"/>
    </source>
</evidence>
<evidence type="ECO:0000259" key="8">
    <source>
        <dbReference type="Pfam" id="PF01618"/>
    </source>
</evidence>
<organism evidence="9 10">
    <name type="scientific">Photobacterium kishitanii</name>
    <dbReference type="NCBI Taxonomy" id="318456"/>
    <lineage>
        <taxon>Bacteria</taxon>
        <taxon>Pseudomonadati</taxon>
        <taxon>Pseudomonadota</taxon>
        <taxon>Gammaproteobacteria</taxon>
        <taxon>Vibrionales</taxon>
        <taxon>Vibrionaceae</taxon>
        <taxon>Photobacterium</taxon>
    </lineage>
</organism>
<reference evidence="9 10" key="1">
    <citation type="submission" date="2018-01" db="EMBL/GenBank/DDBJ databases">
        <title>Whole genome sequencing of Histamine producing bacteria.</title>
        <authorList>
            <person name="Butler K."/>
        </authorList>
    </citation>
    <scope>NUCLEOTIDE SEQUENCE [LARGE SCALE GENOMIC DNA]</scope>
    <source>
        <strain evidence="9 10">FS-7.2</strain>
    </source>
</reference>